<accession>A0ABR7VJG7</accession>
<dbReference type="Pfam" id="PF01636">
    <property type="entry name" value="APH"/>
    <property type="match status" value="1"/>
</dbReference>
<proteinExistence type="predicted"/>
<dbReference type="Proteomes" id="UP000621631">
    <property type="component" value="Unassembled WGS sequence"/>
</dbReference>
<dbReference type="Gene3D" id="3.90.1200.10">
    <property type="match status" value="1"/>
</dbReference>
<evidence type="ECO:0000313" key="3">
    <source>
        <dbReference type="Proteomes" id="UP000621631"/>
    </source>
</evidence>
<dbReference type="InterPro" id="IPR002575">
    <property type="entry name" value="Aminoglycoside_PTrfase"/>
</dbReference>
<gene>
    <name evidence="2" type="ORF">IC602_05580</name>
</gene>
<evidence type="ECO:0000259" key="1">
    <source>
        <dbReference type="Pfam" id="PF01636"/>
    </source>
</evidence>
<comment type="caution">
    <text evidence="2">The sequence shown here is derived from an EMBL/GenBank/DDBJ whole genome shotgun (WGS) entry which is preliminary data.</text>
</comment>
<dbReference type="InterPro" id="IPR051678">
    <property type="entry name" value="AGP_Transferase"/>
</dbReference>
<protein>
    <submittedName>
        <fullName evidence="2">Aminoglycoside phosphotransferase family protein</fullName>
    </submittedName>
</protein>
<sequence length="249" mass="28610">MILDNPIARGNTAKIYLADNKIIKVFNDLLPDNESTKEANKQKYAYSCGLPVPRVLDVIVINGKQAIVMEYVKGETLGDLFLKDKEQAECYLNTSINMQQKIHSIIPDSIEPMYEKLYRQIEAITIIDESKKNYLLNKLESLTFENRLCHGDFHLFNLIETGNELVVIDWVDASAGDFRADVYRTYLLYLQFSSELAEVYLRLYCEKSGINRTEIFQWAPIIAGARLSENVSSENTKRLIEIINKHCPM</sequence>
<dbReference type="RefSeq" id="WP_121615407.1">
    <property type="nucleotide sequence ID" value="NZ_CP033049.1"/>
</dbReference>
<keyword evidence="3" id="KW-1185">Reference proteome</keyword>
<dbReference type="SUPFAM" id="SSF56112">
    <property type="entry name" value="Protein kinase-like (PK-like)"/>
    <property type="match status" value="1"/>
</dbReference>
<name>A0ABR7VJG7_VIRHA</name>
<dbReference type="EMBL" id="JACWEZ010000002">
    <property type="protein sequence ID" value="MBD1222072.1"/>
    <property type="molecule type" value="Genomic_DNA"/>
</dbReference>
<reference evidence="2 3" key="1">
    <citation type="submission" date="2020-09" db="EMBL/GenBank/DDBJ databases">
        <title>Draft Genome Sequences of Oil-Oxidizing Bacteria Halomonas titanicae, Marinobacter lutaoensis, and Virgibacillus halodenitrificans Isolated from Highly Saline Environments.</title>
        <authorList>
            <person name="Grouzdev D.S."/>
            <person name="Sokolova D.S."/>
            <person name="Semenova E.M."/>
            <person name="Borzenkov I.A."/>
            <person name="Bidzhieva S.K."/>
            <person name="Poltaraus A.B."/>
            <person name="Nazina T.N."/>
        </authorList>
    </citation>
    <scope>NUCLEOTIDE SEQUENCE [LARGE SCALE GENOMIC DNA]</scope>
    <source>
        <strain evidence="2 3">VKM B-3472D</strain>
    </source>
</reference>
<dbReference type="PANTHER" id="PTHR21310">
    <property type="entry name" value="AMINOGLYCOSIDE PHOSPHOTRANSFERASE-RELATED-RELATED"/>
    <property type="match status" value="1"/>
</dbReference>
<evidence type="ECO:0000313" key="2">
    <source>
        <dbReference type="EMBL" id="MBD1222072.1"/>
    </source>
</evidence>
<feature type="domain" description="Aminoglycoside phosphotransferase" evidence="1">
    <location>
        <begin position="21"/>
        <end position="209"/>
    </location>
</feature>
<organism evidence="2 3">
    <name type="scientific">Virgibacillus halodenitrificans</name>
    <name type="common">Bacillus halodenitrificans</name>
    <dbReference type="NCBI Taxonomy" id="1482"/>
    <lineage>
        <taxon>Bacteria</taxon>
        <taxon>Bacillati</taxon>
        <taxon>Bacillota</taxon>
        <taxon>Bacilli</taxon>
        <taxon>Bacillales</taxon>
        <taxon>Bacillaceae</taxon>
        <taxon>Virgibacillus</taxon>
    </lineage>
</organism>
<dbReference type="InterPro" id="IPR011009">
    <property type="entry name" value="Kinase-like_dom_sf"/>
</dbReference>